<dbReference type="Proteomes" id="UP000184231">
    <property type="component" value="Unassembled WGS sequence"/>
</dbReference>
<dbReference type="Gene3D" id="3.40.1440.10">
    <property type="entry name" value="GIY-YIG endonuclease"/>
    <property type="match status" value="1"/>
</dbReference>
<sequence length="454" mass="51784">MYSIVDIETTSNGIQGNKITEISIFKFDGREIIEEFTSLVNPQCPIATFITGLTGIDNDMVRHAPKLEDIATRILEITQDTIFVAHNVNFDYRVIKHEFETIGIPFTRKKLCTVRLSRKLIPGYNSYSLGKLCSSLNIPLTNRHRARGDAHATVLLLQHLLQAKNAETVFDSFLNARSQQATLPPSLPMEVFDKLPNVPGVYYFKNNQGKIIYIGKAIDIKKRVLGHFYHKANKEIRLCQETHDIGFELSGNELIALLMESAAIKKHFPKYNRSQKNNAQEYGIFTYEDRNGIFHLAFNKLKLIPNPLLNFPNITECRLFLEQLCQDFELCPKYCHLQENTSSCSHYKISSCAGICKGEESISEYNKKVMAAIVGITSKLQNICIKEKGRHADEEAFVLISNGLYKGYGFIPKDQSVRTIEELNLYIEPQKDNKDIKNIIATYLRKYPSKNIML</sequence>
<evidence type="ECO:0000256" key="2">
    <source>
        <dbReference type="ARBA" id="ARBA00026073"/>
    </source>
</evidence>
<dbReference type="PROSITE" id="PS50164">
    <property type="entry name" value="GIY_YIG"/>
    <property type="match status" value="1"/>
</dbReference>
<dbReference type="GO" id="GO:0045004">
    <property type="term" value="P:DNA replication proofreading"/>
    <property type="evidence" value="ECO:0007669"/>
    <property type="project" value="TreeGrafter"/>
</dbReference>
<protein>
    <submittedName>
        <fullName evidence="4">DNA polymerase-3 subunit epsilon</fullName>
    </submittedName>
</protein>
<accession>A0A1M6LG49</accession>
<keyword evidence="5" id="KW-1185">Reference proteome</keyword>
<dbReference type="OrthoDB" id="9803913at2"/>
<dbReference type="RefSeq" id="WP_072765603.1">
    <property type="nucleotide sequence ID" value="NZ_FQYX01000031.1"/>
</dbReference>
<dbReference type="Pfam" id="PF01541">
    <property type="entry name" value="GIY-YIG"/>
    <property type="match status" value="1"/>
</dbReference>
<dbReference type="InterPro" id="IPR036397">
    <property type="entry name" value="RNaseH_sf"/>
</dbReference>
<dbReference type="SMART" id="SM00465">
    <property type="entry name" value="GIYc"/>
    <property type="match status" value="1"/>
</dbReference>
<dbReference type="PANTHER" id="PTHR30231">
    <property type="entry name" value="DNA POLYMERASE III SUBUNIT EPSILON"/>
    <property type="match status" value="1"/>
</dbReference>
<reference evidence="4 5" key="1">
    <citation type="submission" date="2016-11" db="EMBL/GenBank/DDBJ databases">
        <authorList>
            <person name="Jaros S."/>
            <person name="Januszkiewicz K."/>
            <person name="Wedrychowicz H."/>
        </authorList>
    </citation>
    <scope>NUCLEOTIDE SEQUENCE [LARGE SCALE GENOMIC DNA]</scope>
    <source>
        <strain evidence="4 5">CGMCC 1.8863</strain>
    </source>
</reference>
<comment type="function">
    <text evidence="1">DNA polymerase III is a complex, multichain enzyme responsible for most of the replicative synthesis in bacteria. The epsilon subunit contain the editing function and is a proofreading 3'-5' exonuclease.</text>
</comment>
<dbReference type="InterPro" id="IPR035901">
    <property type="entry name" value="GIY-YIG_endonuc_sf"/>
</dbReference>
<dbReference type="SMART" id="SM00479">
    <property type="entry name" value="EXOIII"/>
    <property type="match status" value="1"/>
</dbReference>
<evidence type="ECO:0000259" key="3">
    <source>
        <dbReference type="PROSITE" id="PS50164"/>
    </source>
</evidence>
<dbReference type="SUPFAM" id="SSF53098">
    <property type="entry name" value="Ribonuclease H-like"/>
    <property type="match status" value="1"/>
</dbReference>
<name>A0A1M6LG49_9FLAO</name>
<organism evidence="4 5">
    <name type="scientific">Arenibacter nanhaiticus</name>
    <dbReference type="NCBI Taxonomy" id="558155"/>
    <lineage>
        <taxon>Bacteria</taxon>
        <taxon>Pseudomonadati</taxon>
        <taxon>Bacteroidota</taxon>
        <taxon>Flavobacteriia</taxon>
        <taxon>Flavobacteriales</taxon>
        <taxon>Flavobacteriaceae</taxon>
        <taxon>Arenibacter</taxon>
    </lineage>
</organism>
<dbReference type="GO" id="GO:0005829">
    <property type="term" value="C:cytosol"/>
    <property type="evidence" value="ECO:0007669"/>
    <property type="project" value="TreeGrafter"/>
</dbReference>
<evidence type="ECO:0000313" key="5">
    <source>
        <dbReference type="Proteomes" id="UP000184231"/>
    </source>
</evidence>
<dbReference type="InterPro" id="IPR012337">
    <property type="entry name" value="RNaseH-like_sf"/>
</dbReference>
<dbReference type="GO" id="GO:0003676">
    <property type="term" value="F:nucleic acid binding"/>
    <property type="evidence" value="ECO:0007669"/>
    <property type="project" value="InterPro"/>
</dbReference>
<proteinExistence type="predicted"/>
<feature type="domain" description="GIY-YIG" evidence="3">
    <location>
        <begin position="197"/>
        <end position="273"/>
    </location>
</feature>
<evidence type="ECO:0000313" key="4">
    <source>
        <dbReference type="EMBL" id="SHJ70055.1"/>
    </source>
</evidence>
<dbReference type="GO" id="GO:0006289">
    <property type="term" value="P:nucleotide-excision repair"/>
    <property type="evidence" value="ECO:0007669"/>
    <property type="project" value="InterPro"/>
</dbReference>
<gene>
    <name evidence="4" type="ORF">SAMN04487911_13122</name>
</gene>
<dbReference type="InterPro" id="IPR013520">
    <property type="entry name" value="Ribonucl_H"/>
</dbReference>
<dbReference type="CDD" id="cd06127">
    <property type="entry name" value="DEDDh"/>
    <property type="match status" value="1"/>
</dbReference>
<dbReference type="AlphaFoldDB" id="A0A1M6LG49"/>
<dbReference type="FunFam" id="3.30.420.10:FF:000045">
    <property type="entry name" value="3'-5' exonuclease DinG"/>
    <property type="match status" value="1"/>
</dbReference>
<dbReference type="EMBL" id="FQYX01000031">
    <property type="protein sequence ID" value="SHJ70055.1"/>
    <property type="molecule type" value="Genomic_DNA"/>
</dbReference>
<dbReference type="Pfam" id="PF00929">
    <property type="entry name" value="RNase_T"/>
    <property type="match status" value="1"/>
</dbReference>
<dbReference type="PANTHER" id="PTHR30231:SF37">
    <property type="entry name" value="EXODEOXYRIBONUCLEASE 10"/>
    <property type="match status" value="1"/>
</dbReference>
<evidence type="ECO:0000256" key="1">
    <source>
        <dbReference type="ARBA" id="ARBA00025483"/>
    </source>
</evidence>
<dbReference type="CDD" id="cd10434">
    <property type="entry name" value="GIY-YIG_UvrC_Cho"/>
    <property type="match status" value="1"/>
</dbReference>
<dbReference type="STRING" id="558155.SAMN04487911_13122"/>
<dbReference type="InterPro" id="IPR000305">
    <property type="entry name" value="GIY-YIG_endonuc"/>
</dbReference>
<comment type="subunit">
    <text evidence="2">DNA polymerase III contains a core (composed of alpha, epsilon and theta chains) that associates with a tau subunit. This core dimerizes to form the POLIII' complex. PolIII' associates with the gamma complex (composed of gamma, delta, delta', psi and chi chains) and with the beta chain to form the complete DNA polymerase III complex.</text>
</comment>
<dbReference type="GO" id="GO:0008408">
    <property type="term" value="F:3'-5' exonuclease activity"/>
    <property type="evidence" value="ECO:0007669"/>
    <property type="project" value="TreeGrafter"/>
</dbReference>
<dbReference type="Gene3D" id="3.30.420.10">
    <property type="entry name" value="Ribonuclease H-like superfamily/Ribonuclease H"/>
    <property type="match status" value="1"/>
</dbReference>
<dbReference type="InterPro" id="IPR047296">
    <property type="entry name" value="GIY-YIG_UvrC_Cho"/>
</dbReference>